<dbReference type="GO" id="GO:0000387">
    <property type="term" value="P:spliceosomal snRNP assembly"/>
    <property type="evidence" value="ECO:0007669"/>
    <property type="project" value="InterPro"/>
</dbReference>
<dbReference type="EMBL" id="BMAV01021111">
    <property type="protein sequence ID" value="GFY75030.1"/>
    <property type="molecule type" value="Genomic_DNA"/>
</dbReference>
<name>A0A8X6XX22_9ARAC</name>
<comment type="caution">
    <text evidence="1">The sequence shown here is derived from an EMBL/GenBank/DDBJ whole genome shotgun (WGS) entry which is preliminary data.</text>
</comment>
<protein>
    <recommendedName>
        <fullName evidence="4">Gem-associated protein 2</fullName>
    </recommendedName>
</protein>
<dbReference type="Gene3D" id="1.20.58.1070">
    <property type="match status" value="1"/>
</dbReference>
<dbReference type="AlphaFoldDB" id="A0A8X6XX22"/>
<dbReference type="EMBL" id="BMAV01013874">
    <property type="protein sequence ID" value="GFY61871.1"/>
    <property type="molecule type" value="Genomic_DNA"/>
</dbReference>
<evidence type="ECO:0008006" key="4">
    <source>
        <dbReference type="Google" id="ProtNLM"/>
    </source>
</evidence>
<keyword evidence="3" id="KW-1185">Reference proteome</keyword>
<accession>A0A8X6XX22</accession>
<dbReference type="OrthoDB" id="6430261at2759"/>
<dbReference type="InterPro" id="IPR035426">
    <property type="entry name" value="Gemin2/Brr1"/>
</dbReference>
<sequence>MLDDSVMENKNSGLVIEPATRAIDMDTVPRDGFEFIHQARLEEDLMGSNADSNLKVLQLSTREKARDFSFFATKLKTEKTVLKQRFPRCEEFWQDEEKDEVGWCQLLLGSELCAEIYEKDDTGVQGHLPLLSHILYFSQDEIQMIIKYLYQWFVKIGMKSPIPMWLYALLACLELPVDVDFQQVLEDFQMECKRYLKYEDEYDLHVYFILAILFENFCAH</sequence>
<gene>
    <name evidence="1" type="primary">AVEN_183738_1</name>
    <name evidence="1" type="ORF">TNIN_232271</name>
    <name evidence="2" type="ORF">TNIN_347891</name>
</gene>
<dbReference type="Pfam" id="PF04938">
    <property type="entry name" value="SIP1"/>
    <property type="match status" value="1"/>
</dbReference>
<evidence type="ECO:0000313" key="1">
    <source>
        <dbReference type="EMBL" id="GFY61871.1"/>
    </source>
</evidence>
<evidence type="ECO:0000313" key="3">
    <source>
        <dbReference type="Proteomes" id="UP000886998"/>
    </source>
</evidence>
<evidence type="ECO:0000313" key="2">
    <source>
        <dbReference type="EMBL" id="GFY75030.1"/>
    </source>
</evidence>
<organism evidence="1 3">
    <name type="scientific">Trichonephila inaurata madagascariensis</name>
    <dbReference type="NCBI Taxonomy" id="2747483"/>
    <lineage>
        <taxon>Eukaryota</taxon>
        <taxon>Metazoa</taxon>
        <taxon>Ecdysozoa</taxon>
        <taxon>Arthropoda</taxon>
        <taxon>Chelicerata</taxon>
        <taxon>Arachnida</taxon>
        <taxon>Araneae</taxon>
        <taxon>Araneomorphae</taxon>
        <taxon>Entelegynae</taxon>
        <taxon>Araneoidea</taxon>
        <taxon>Nephilidae</taxon>
        <taxon>Trichonephila</taxon>
        <taxon>Trichonephila inaurata</taxon>
    </lineage>
</organism>
<reference evidence="1" key="1">
    <citation type="submission" date="2020-08" db="EMBL/GenBank/DDBJ databases">
        <title>Multicomponent nature underlies the extraordinary mechanical properties of spider dragline silk.</title>
        <authorList>
            <person name="Kono N."/>
            <person name="Nakamura H."/>
            <person name="Mori M."/>
            <person name="Yoshida Y."/>
            <person name="Ohtoshi R."/>
            <person name="Malay A.D."/>
            <person name="Moran D.A.P."/>
            <person name="Tomita M."/>
            <person name="Numata K."/>
            <person name="Arakawa K."/>
        </authorList>
    </citation>
    <scope>NUCLEOTIDE SEQUENCE</scope>
</reference>
<proteinExistence type="predicted"/>
<dbReference type="Proteomes" id="UP000886998">
    <property type="component" value="Unassembled WGS sequence"/>
</dbReference>